<evidence type="ECO:0000313" key="13">
    <source>
        <dbReference type="Proteomes" id="UP000260828"/>
    </source>
</evidence>
<dbReference type="GO" id="GO:0005988">
    <property type="term" value="P:lactose metabolic process"/>
    <property type="evidence" value="ECO:0007669"/>
    <property type="project" value="UniProtKB-KW"/>
</dbReference>
<dbReference type="Proteomes" id="UP000196386">
    <property type="component" value="Unassembled WGS sequence"/>
</dbReference>
<evidence type="ECO:0000256" key="4">
    <source>
        <dbReference type="ARBA" id="ARBA00022777"/>
    </source>
</evidence>
<dbReference type="NCBIfam" id="TIGR03168">
    <property type="entry name" value="1-PFK"/>
    <property type="match status" value="1"/>
</dbReference>
<evidence type="ECO:0000313" key="9">
    <source>
        <dbReference type="EMBL" id="OUP67848.1"/>
    </source>
</evidence>
<evidence type="ECO:0000313" key="12">
    <source>
        <dbReference type="Proteomes" id="UP000196386"/>
    </source>
</evidence>
<proteinExistence type="inferred from homology"/>
<dbReference type="Proteomes" id="UP000095765">
    <property type="component" value="Unassembled WGS sequence"/>
</dbReference>
<reference evidence="8 11" key="1">
    <citation type="submission" date="2015-09" db="EMBL/GenBank/DDBJ databases">
        <authorList>
            <consortium name="Pathogen Informatics"/>
        </authorList>
    </citation>
    <scope>NUCLEOTIDE SEQUENCE [LARGE SCALE GENOMIC DNA]</scope>
    <source>
        <strain evidence="8 11">2789STDY5834939</strain>
    </source>
</reference>
<keyword evidence="4 8" id="KW-0418">Kinase</keyword>
<keyword evidence="6" id="KW-0423">Lactose metabolism</keyword>
<dbReference type="SUPFAM" id="SSF53613">
    <property type="entry name" value="Ribokinase-like"/>
    <property type="match status" value="1"/>
</dbReference>
<evidence type="ECO:0000256" key="3">
    <source>
        <dbReference type="ARBA" id="ARBA00022741"/>
    </source>
</evidence>
<dbReference type="InterPro" id="IPR029056">
    <property type="entry name" value="Ribokinase-like"/>
</dbReference>
<comment type="catalytic activity">
    <reaction evidence="6">
        <text>D-tagatofuranose 6-phosphate + ATP = D-tagatofuranose 1,6-bisphosphate + ADP + H(+)</text>
        <dbReference type="Rhea" id="RHEA:12420"/>
        <dbReference type="ChEBI" id="CHEBI:15378"/>
        <dbReference type="ChEBI" id="CHEBI:30616"/>
        <dbReference type="ChEBI" id="CHEBI:58694"/>
        <dbReference type="ChEBI" id="CHEBI:58695"/>
        <dbReference type="ChEBI" id="CHEBI:456216"/>
        <dbReference type="EC" id="2.7.1.144"/>
    </reaction>
</comment>
<dbReference type="GO" id="GO:0005829">
    <property type="term" value="C:cytosol"/>
    <property type="evidence" value="ECO:0007669"/>
    <property type="project" value="TreeGrafter"/>
</dbReference>
<dbReference type="OrthoDB" id="9801219at2"/>
<dbReference type="EMBL" id="QVME01000003">
    <property type="protein sequence ID" value="RGE68265.1"/>
    <property type="molecule type" value="Genomic_DNA"/>
</dbReference>
<evidence type="ECO:0000313" key="8">
    <source>
        <dbReference type="EMBL" id="CUP37256.1"/>
    </source>
</evidence>
<dbReference type="GO" id="GO:2001059">
    <property type="term" value="P:D-tagatose 6-phosphate catabolic process"/>
    <property type="evidence" value="ECO:0007669"/>
    <property type="project" value="UniProtKB-UniPathway"/>
</dbReference>
<evidence type="ECO:0000313" key="10">
    <source>
        <dbReference type="EMBL" id="RGE68265.1"/>
    </source>
</evidence>
<dbReference type="InterPro" id="IPR011611">
    <property type="entry name" value="PfkB_dom"/>
</dbReference>
<dbReference type="Pfam" id="PF00294">
    <property type="entry name" value="PfkB"/>
    <property type="match status" value="1"/>
</dbReference>
<evidence type="ECO:0000256" key="5">
    <source>
        <dbReference type="ARBA" id="ARBA00022840"/>
    </source>
</evidence>
<evidence type="ECO:0000256" key="6">
    <source>
        <dbReference type="PIRNR" id="PIRNR000535"/>
    </source>
</evidence>
<dbReference type="InterPro" id="IPR017583">
    <property type="entry name" value="Tagatose/fructose_Pkinase"/>
</dbReference>
<dbReference type="RefSeq" id="WP_055244063.1">
    <property type="nucleotide sequence ID" value="NZ_CABIWA010000006.1"/>
</dbReference>
<name>A0A174MPP4_9FIRM</name>
<dbReference type="EMBL" id="CZBE01000003">
    <property type="protein sequence ID" value="CUP37256.1"/>
    <property type="molecule type" value="Genomic_DNA"/>
</dbReference>
<protein>
    <recommendedName>
        <fullName evidence="6">Tagatose-6-phosphate kinase</fullName>
        <ecNumber evidence="6">2.7.1.144</ecNumber>
    </recommendedName>
</protein>
<dbReference type="GO" id="GO:0008443">
    <property type="term" value="F:phosphofructokinase activity"/>
    <property type="evidence" value="ECO:0007669"/>
    <property type="project" value="TreeGrafter"/>
</dbReference>
<keyword evidence="2 6" id="KW-0808">Transferase</keyword>
<keyword evidence="5 6" id="KW-0067">ATP-binding</keyword>
<accession>A0A174MPP4</accession>
<organism evidence="8 11">
    <name type="scientific">Anaerotruncus colihominis</name>
    <dbReference type="NCBI Taxonomy" id="169435"/>
    <lineage>
        <taxon>Bacteria</taxon>
        <taxon>Bacillati</taxon>
        <taxon>Bacillota</taxon>
        <taxon>Clostridia</taxon>
        <taxon>Eubacteriales</taxon>
        <taxon>Oscillospiraceae</taxon>
        <taxon>Anaerotruncus</taxon>
    </lineage>
</organism>
<dbReference type="EC" id="2.7.1.144" evidence="6"/>
<evidence type="ECO:0000256" key="2">
    <source>
        <dbReference type="ARBA" id="ARBA00022679"/>
    </source>
</evidence>
<reference evidence="10 13" key="4">
    <citation type="submission" date="2018-08" db="EMBL/GenBank/DDBJ databases">
        <title>A genome reference for cultivated species of the human gut microbiota.</title>
        <authorList>
            <person name="Zou Y."/>
            <person name="Xue W."/>
            <person name="Luo G."/>
        </authorList>
    </citation>
    <scope>NUCLEOTIDE SEQUENCE [LARGE SCALE GENOMIC DNA]</scope>
    <source>
        <strain evidence="10 13">TF05-12AC</strain>
    </source>
</reference>
<dbReference type="PANTHER" id="PTHR46566">
    <property type="entry name" value="1-PHOSPHOFRUCTOKINASE-RELATED"/>
    <property type="match status" value="1"/>
</dbReference>
<comment type="similarity">
    <text evidence="6">Belongs to the carbohydrate kinase PfkB family. LacC subfamily.</text>
</comment>
<evidence type="ECO:0000259" key="7">
    <source>
        <dbReference type="Pfam" id="PF00294"/>
    </source>
</evidence>
<comment type="similarity">
    <text evidence="1">Belongs to the carbohydrate kinase pfkB family.</text>
</comment>
<dbReference type="UniPathway" id="UPA00704">
    <property type="reaction ID" value="UER00715"/>
</dbReference>
<keyword evidence="3 6" id="KW-0547">Nucleotide-binding</keyword>
<evidence type="ECO:0000256" key="1">
    <source>
        <dbReference type="ARBA" id="ARBA00005380"/>
    </source>
</evidence>
<evidence type="ECO:0000313" key="11">
    <source>
        <dbReference type="Proteomes" id="UP000095765"/>
    </source>
</evidence>
<dbReference type="GO" id="GO:0005524">
    <property type="term" value="F:ATP binding"/>
    <property type="evidence" value="ECO:0007669"/>
    <property type="project" value="UniProtKB-KW"/>
</dbReference>
<dbReference type="AlphaFoldDB" id="A0A174MPP4"/>
<feature type="domain" description="Carbohydrate kinase PfkB" evidence="7">
    <location>
        <begin position="6"/>
        <end position="295"/>
    </location>
</feature>
<comment type="pathway">
    <text evidence="6">Carbohydrate metabolism; D-tagatose 6-phosphate degradation; D-glyceraldehyde 3-phosphate and glycerone phosphate from D-tagatose 6-phosphate: step 1/2.</text>
</comment>
<dbReference type="Gene3D" id="3.40.1190.20">
    <property type="match status" value="1"/>
</dbReference>
<sequence>MVTTLTLNPCVDRTITINGFRYGGTNKITNVRSDISGKGINVSIALHQLGRETLCVGFNYSGDDTLTRDLSRMGIAYDLVDVPGKLRINIKAFDADKHVMTEFNEGGGPVSAEDVESLMNRMDAYIERSDIMVINGSAPPGVPSDLYKRMIEKTNAYGKKAILDAYGPLLTEGIKAAPFLIKPNRDELEASFGCKIHSLDDSIAIARKIIVENGVKYVCISMGKEGALLVSGDRAWFSEGADVPVRGVQGAGDSLVSGICMAILDGVSEPEILHYGVAVAHGSLIHDGTQMCMPEDFKQMMELISVREI</sequence>
<reference evidence="12" key="2">
    <citation type="submission" date="2017-04" db="EMBL/GenBank/DDBJ databases">
        <title>Function of individual gut microbiota members based on whole genome sequencing of pure cultures obtained from chicken caecum.</title>
        <authorList>
            <person name="Medvecky M."/>
            <person name="Cejkova D."/>
            <person name="Polansky O."/>
            <person name="Karasova D."/>
            <person name="Kubasova T."/>
            <person name="Cizek A."/>
            <person name="Rychlik I."/>
        </authorList>
    </citation>
    <scope>NUCLEOTIDE SEQUENCE [LARGE SCALE GENOMIC DNA]</scope>
    <source>
        <strain evidence="12">An175</strain>
    </source>
</reference>
<reference evidence="9" key="3">
    <citation type="journal article" date="2018" name="BMC Genomics">
        <title>Whole genome sequencing and function prediction of 133 gut anaerobes isolated from chicken caecum in pure cultures.</title>
        <authorList>
            <person name="Medvecky M."/>
            <person name="Cejkova D."/>
            <person name="Polansky O."/>
            <person name="Karasova D."/>
            <person name="Kubasova T."/>
            <person name="Cizek A."/>
            <person name="Rychlik I."/>
        </authorList>
    </citation>
    <scope>NUCLEOTIDE SEQUENCE</scope>
    <source>
        <strain evidence="9">An175</strain>
    </source>
</reference>
<dbReference type="GO" id="GO:0009024">
    <property type="term" value="F:tagatose-6-phosphate kinase activity"/>
    <property type="evidence" value="ECO:0007669"/>
    <property type="project" value="UniProtKB-EC"/>
</dbReference>
<gene>
    <name evidence="8" type="primary">lacC_2</name>
    <name evidence="9" type="ORF">B5F11_16140</name>
    <name evidence="10" type="ORF">DXC40_07935</name>
    <name evidence="8" type="ORF">ERS852551_00596</name>
</gene>
<dbReference type="CDD" id="cd01164">
    <property type="entry name" value="FruK_PfkB_like"/>
    <property type="match status" value="1"/>
</dbReference>
<dbReference type="Proteomes" id="UP000260828">
    <property type="component" value="Unassembled WGS sequence"/>
</dbReference>
<dbReference type="EMBL" id="NFKP01000025">
    <property type="protein sequence ID" value="OUP67848.1"/>
    <property type="molecule type" value="Genomic_DNA"/>
</dbReference>
<dbReference type="PANTHER" id="PTHR46566:SF2">
    <property type="entry name" value="ATP-DEPENDENT 6-PHOSPHOFRUCTOKINASE ISOZYME 2"/>
    <property type="match status" value="1"/>
</dbReference>
<dbReference type="PIRSF" id="PIRSF000535">
    <property type="entry name" value="1PFK/6PFK/LacC"/>
    <property type="match status" value="1"/>
</dbReference>